<protein>
    <submittedName>
        <fullName evidence="1">Uncharacterized protein</fullName>
    </submittedName>
</protein>
<accession>A0A2P2J8R9</accession>
<organism evidence="1">
    <name type="scientific">Rhizophora mucronata</name>
    <name type="common">Asiatic mangrove</name>
    <dbReference type="NCBI Taxonomy" id="61149"/>
    <lineage>
        <taxon>Eukaryota</taxon>
        <taxon>Viridiplantae</taxon>
        <taxon>Streptophyta</taxon>
        <taxon>Embryophyta</taxon>
        <taxon>Tracheophyta</taxon>
        <taxon>Spermatophyta</taxon>
        <taxon>Magnoliopsida</taxon>
        <taxon>eudicotyledons</taxon>
        <taxon>Gunneridae</taxon>
        <taxon>Pentapetalae</taxon>
        <taxon>rosids</taxon>
        <taxon>fabids</taxon>
        <taxon>Malpighiales</taxon>
        <taxon>Rhizophoraceae</taxon>
        <taxon>Rhizophora</taxon>
    </lineage>
</organism>
<name>A0A2P2J8R9_RHIMU</name>
<reference evidence="1" key="1">
    <citation type="submission" date="2018-02" db="EMBL/GenBank/DDBJ databases">
        <title>Rhizophora mucronata_Transcriptome.</title>
        <authorList>
            <person name="Meera S.P."/>
            <person name="Sreeshan A."/>
            <person name="Augustine A."/>
        </authorList>
    </citation>
    <scope>NUCLEOTIDE SEQUENCE</scope>
    <source>
        <tissue evidence="1">Leaf</tissue>
    </source>
</reference>
<proteinExistence type="predicted"/>
<dbReference type="AlphaFoldDB" id="A0A2P2J8R9"/>
<evidence type="ECO:0000313" key="1">
    <source>
        <dbReference type="EMBL" id="MBW89853.1"/>
    </source>
</evidence>
<sequence>MQPDAQYLFCAKSLCGRYRQPKNTTKV</sequence>
<dbReference type="EMBL" id="GGEC01009370">
    <property type="protein sequence ID" value="MBW89853.1"/>
    <property type="molecule type" value="Transcribed_RNA"/>
</dbReference>